<name>A0A937XBF4_UNCEI</name>
<dbReference type="Gene3D" id="2.40.420.20">
    <property type="match status" value="1"/>
</dbReference>
<dbReference type="Pfam" id="PF25917">
    <property type="entry name" value="BSH_RND"/>
    <property type="match status" value="1"/>
</dbReference>
<dbReference type="GO" id="GO:0015562">
    <property type="term" value="F:efflux transmembrane transporter activity"/>
    <property type="evidence" value="ECO:0007669"/>
    <property type="project" value="TreeGrafter"/>
</dbReference>
<dbReference type="InterPro" id="IPR058792">
    <property type="entry name" value="Beta-barrel_RND_2"/>
</dbReference>
<dbReference type="EMBL" id="VGIY01000456">
    <property type="protein sequence ID" value="MBM3318715.1"/>
    <property type="molecule type" value="Genomic_DNA"/>
</dbReference>
<dbReference type="SUPFAM" id="SSF111369">
    <property type="entry name" value="HlyD-like secretion proteins"/>
    <property type="match status" value="1"/>
</dbReference>
<evidence type="ECO:0000313" key="5">
    <source>
        <dbReference type="Proteomes" id="UP000748308"/>
    </source>
</evidence>
<protein>
    <submittedName>
        <fullName evidence="4">Efflux RND transporter periplasmic adaptor subunit</fullName>
    </submittedName>
</protein>
<feature type="domain" description="Multidrug resistance protein MdtA-like barrel-sandwich hybrid" evidence="2">
    <location>
        <begin position="70"/>
        <end position="230"/>
    </location>
</feature>
<comment type="caution">
    <text evidence="4">The sequence shown here is derived from an EMBL/GenBank/DDBJ whole genome shotgun (WGS) entry which is preliminary data.</text>
</comment>
<reference evidence="4" key="1">
    <citation type="submission" date="2019-03" db="EMBL/GenBank/DDBJ databases">
        <title>Lake Tanganyika Metagenome-Assembled Genomes (MAGs).</title>
        <authorList>
            <person name="Tran P."/>
        </authorList>
    </citation>
    <scope>NUCLEOTIDE SEQUENCE</scope>
    <source>
        <strain evidence="4">M_DeepCast_400m_m2_100</strain>
    </source>
</reference>
<evidence type="ECO:0000259" key="2">
    <source>
        <dbReference type="Pfam" id="PF25917"/>
    </source>
</evidence>
<dbReference type="NCBIfam" id="TIGR01730">
    <property type="entry name" value="RND_mfp"/>
    <property type="match status" value="1"/>
</dbReference>
<dbReference type="AlphaFoldDB" id="A0A937XBF4"/>
<sequence>MLILLAALGGCGGGGDDSPAPADSARAASDTLQAAGRQERAIRVDAAEVRLGDLVVPIRADGAIRTPLSVEVRAKIGGQLLEVRVRDGDRVRAGQLLARIDPREHALQLEEARHRHLQALSRYAAEGEVPVSPREAQEAFAARRSELEERLRRGEIADEQFSALLLELELAALEQGAFRRQLHESRSGLAETRLAEERARLSLDHTEIRAPFTGVVESVTAVPGEILGAGARICRLYNNDRLEAVLHVLESDLGNLQPGRAVLLAVPATGDTLEARVDVISPRLDESSRTCEVLVRFDNDQARFRPGMFARAEIAGWVHHDRLQVPKEAVLVRDDRPLVFKVAGDRAQWLYVDTGLENDDWIEIRAVHSGGSLQPGDRVVVSDHLTLAHEAKLDVQRTLPPRDRWASNR</sequence>
<dbReference type="InterPro" id="IPR058625">
    <property type="entry name" value="MdtA-like_BSH"/>
</dbReference>
<dbReference type="Gene3D" id="2.40.50.100">
    <property type="match status" value="1"/>
</dbReference>
<dbReference type="Gene3D" id="2.40.30.170">
    <property type="match status" value="1"/>
</dbReference>
<dbReference type="PANTHER" id="PTHR30469:SF15">
    <property type="entry name" value="HLYD FAMILY OF SECRETION PROTEINS"/>
    <property type="match status" value="1"/>
</dbReference>
<dbReference type="PANTHER" id="PTHR30469">
    <property type="entry name" value="MULTIDRUG RESISTANCE PROTEIN MDTA"/>
    <property type="match status" value="1"/>
</dbReference>
<proteinExistence type="inferred from homology"/>
<dbReference type="InterPro" id="IPR006143">
    <property type="entry name" value="RND_pump_MFP"/>
</dbReference>
<feature type="domain" description="CusB-like beta-barrel" evidence="3">
    <location>
        <begin position="246"/>
        <end position="315"/>
    </location>
</feature>
<dbReference type="GO" id="GO:1990281">
    <property type="term" value="C:efflux pump complex"/>
    <property type="evidence" value="ECO:0007669"/>
    <property type="project" value="TreeGrafter"/>
</dbReference>
<evidence type="ECO:0000256" key="1">
    <source>
        <dbReference type="ARBA" id="ARBA00009477"/>
    </source>
</evidence>
<organism evidence="4 5">
    <name type="scientific">Eiseniibacteriota bacterium</name>
    <dbReference type="NCBI Taxonomy" id="2212470"/>
    <lineage>
        <taxon>Bacteria</taxon>
        <taxon>Candidatus Eiseniibacteriota</taxon>
    </lineage>
</organism>
<gene>
    <name evidence="4" type="ORF">FJY75_12765</name>
</gene>
<evidence type="ECO:0000313" key="4">
    <source>
        <dbReference type="EMBL" id="MBM3318715.1"/>
    </source>
</evidence>
<comment type="similarity">
    <text evidence="1">Belongs to the membrane fusion protein (MFP) (TC 8.A.1) family.</text>
</comment>
<evidence type="ECO:0000259" key="3">
    <source>
        <dbReference type="Pfam" id="PF25954"/>
    </source>
</evidence>
<dbReference type="Pfam" id="PF25954">
    <property type="entry name" value="Beta-barrel_RND_2"/>
    <property type="match status" value="1"/>
</dbReference>
<dbReference type="Proteomes" id="UP000748308">
    <property type="component" value="Unassembled WGS sequence"/>
</dbReference>
<accession>A0A937XBF4</accession>